<reference evidence="1 2" key="1">
    <citation type="submission" date="2019-10" db="EMBL/GenBank/DDBJ databases">
        <title>Genomic and transcriptomic insights into the perfect genentic adaptation of a filamentous nitrogen-fixing cyanobacterium to rice fields.</title>
        <authorList>
            <person name="Chen Z."/>
        </authorList>
    </citation>
    <scope>NUCLEOTIDE SEQUENCE [LARGE SCALE GENOMIC DNA]</scope>
    <source>
        <strain evidence="1">CCNUC1</strain>
    </source>
</reference>
<proteinExistence type="predicted"/>
<dbReference type="KEGG" id="nsh:GXM_02294"/>
<evidence type="ECO:0000313" key="2">
    <source>
        <dbReference type="Proteomes" id="UP000326678"/>
    </source>
</evidence>
<dbReference type="RefSeq" id="WP_267255596.1">
    <property type="nucleotide sequence ID" value="NZ_CP045226.1"/>
</dbReference>
<name>A0A5P8VYC2_9NOSO</name>
<dbReference type="AlphaFoldDB" id="A0A5P8VYC2"/>
<evidence type="ECO:0000313" key="1">
    <source>
        <dbReference type="EMBL" id="QFS44819.1"/>
    </source>
</evidence>
<gene>
    <name evidence="1" type="ORF">GXM_02294</name>
</gene>
<protein>
    <submittedName>
        <fullName evidence="1">Uncharacterized protein</fullName>
    </submittedName>
</protein>
<dbReference type="EMBL" id="CP045226">
    <property type="protein sequence ID" value="QFS44819.1"/>
    <property type="molecule type" value="Genomic_DNA"/>
</dbReference>
<accession>A0A5P8VYC2</accession>
<keyword evidence="2" id="KW-1185">Reference proteome</keyword>
<dbReference type="Proteomes" id="UP000326678">
    <property type="component" value="Chromosome Gxm1"/>
</dbReference>
<sequence length="42" mass="4705">MITQHLQQAIALWGGYPARPDNASCIRNSLFVGIQHCRVPNQ</sequence>
<organism evidence="1 2">
    <name type="scientific">Nostoc sphaeroides CCNUC1</name>
    <dbReference type="NCBI Taxonomy" id="2653204"/>
    <lineage>
        <taxon>Bacteria</taxon>
        <taxon>Bacillati</taxon>
        <taxon>Cyanobacteriota</taxon>
        <taxon>Cyanophyceae</taxon>
        <taxon>Nostocales</taxon>
        <taxon>Nostocaceae</taxon>
        <taxon>Nostoc</taxon>
    </lineage>
</organism>